<dbReference type="PANTHER" id="PTHR42700">
    <property type="entry name" value="SULFATE ADENYLYLTRANSFERASE"/>
    <property type="match status" value="1"/>
</dbReference>
<dbReference type="RefSeq" id="WP_133396996.1">
    <property type="nucleotide sequence ID" value="NZ_SNAA01000010.1"/>
</dbReference>
<dbReference type="GO" id="GO:0004020">
    <property type="term" value="F:adenylylsulfate kinase activity"/>
    <property type="evidence" value="ECO:0007669"/>
    <property type="project" value="UniProtKB-EC"/>
</dbReference>
<dbReference type="GO" id="GO:0004781">
    <property type="term" value="F:sulfate adenylyltransferase (ATP) activity"/>
    <property type="evidence" value="ECO:0007669"/>
    <property type="project" value="TreeGrafter"/>
</dbReference>
<dbReference type="GO" id="GO:0010134">
    <property type="term" value="P:sulfate assimilation via adenylyl sulfate reduction"/>
    <property type="evidence" value="ECO:0007669"/>
    <property type="project" value="TreeGrafter"/>
</dbReference>
<evidence type="ECO:0000313" key="3">
    <source>
        <dbReference type="EMBL" id="TDL79405.1"/>
    </source>
</evidence>
<dbReference type="OrthoDB" id="9804504at2"/>
<dbReference type="InterPro" id="IPR050512">
    <property type="entry name" value="Sulf_AdTrans/APS_kinase"/>
</dbReference>
<dbReference type="Pfam" id="PF01583">
    <property type="entry name" value="APS_kinase"/>
    <property type="match status" value="1"/>
</dbReference>
<dbReference type="InterPro" id="IPR059117">
    <property type="entry name" value="APS_kinase_dom"/>
</dbReference>
<proteinExistence type="predicted"/>
<organism evidence="3 4">
    <name type="scientific">Palleronia sediminis</name>
    <dbReference type="NCBI Taxonomy" id="2547833"/>
    <lineage>
        <taxon>Bacteria</taxon>
        <taxon>Pseudomonadati</taxon>
        <taxon>Pseudomonadota</taxon>
        <taxon>Alphaproteobacteria</taxon>
        <taxon>Rhodobacterales</taxon>
        <taxon>Roseobacteraceae</taxon>
        <taxon>Palleronia</taxon>
    </lineage>
</organism>
<keyword evidence="1 3" id="KW-0808">Transferase</keyword>
<keyword evidence="3" id="KW-0418">Kinase</keyword>
<dbReference type="GO" id="GO:0005737">
    <property type="term" value="C:cytoplasm"/>
    <property type="evidence" value="ECO:0007669"/>
    <property type="project" value="TreeGrafter"/>
</dbReference>
<comment type="caution">
    <text evidence="3">The sequence shown here is derived from an EMBL/GenBank/DDBJ whole genome shotgun (WGS) entry which is preliminary data.</text>
</comment>
<evidence type="ECO:0000256" key="1">
    <source>
        <dbReference type="ARBA" id="ARBA00022679"/>
    </source>
</evidence>
<sequence>MVIWIVGLSGAGKTTLAEAVVAHARRTRPDVVLVDGDAVRAAFGDDLGHSMADRRRNAERMMGLCLWLEGQGFGVVCAILSLFPEHRAEMRTRAAAYREVFVDAPVAQLRARDGKGLYARFDRGEIRDVAGLDLPFPAPEAPDLTIRNDGPPEALLAHVPALAGLLTGAGVAA</sequence>
<dbReference type="EMBL" id="SNAA01000010">
    <property type="protein sequence ID" value="TDL79405.1"/>
    <property type="molecule type" value="Genomic_DNA"/>
</dbReference>
<keyword evidence="4" id="KW-1185">Reference proteome</keyword>
<reference evidence="3 4" key="1">
    <citation type="submission" date="2019-03" db="EMBL/GenBank/DDBJ databases">
        <title>Primorskyibacter sp. SS33 isolated from sediments.</title>
        <authorList>
            <person name="Xunke S."/>
        </authorList>
    </citation>
    <scope>NUCLEOTIDE SEQUENCE [LARGE SCALE GENOMIC DNA]</scope>
    <source>
        <strain evidence="3 4">SS33</strain>
    </source>
</reference>
<name>A0A4R6A941_9RHOB</name>
<dbReference type="NCBIfam" id="NF004041">
    <property type="entry name" value="PRK05541.1"/>
    <property type="match status" value="1"/>
</dbReference>
<evidence type="ECO:0000313" key="4">
    <source>
        <dbReference type="Proteomes" id="UP000295701"/>
    </source>
</evidence>
<dbReference type="SUPFAM" id="SSF52540">
    <property type="entry name" value="P-loop containing nucleoside triphosphate hydrolases"/>
    <property type="match status" value="1"/>
</dbReference>
<dbReference type="InterPro" id="IPR027417">
    <property type="entry name" value="P-loop_NTPase"/>
</dbReference>
<dbReference type="Gene3D" id="3.40.50.300">
    <property type="entry name" value="P-loop containing nucleotide triphosphate hydrolases"/>
    <property type="match status" value="1"/>
</dbReference>
<dbReference type="AlphaFoldDB" id="A0A4R6A941"/>
<gene>
    <name evidence="3" type="ORF">E2L08_10305</name>
</gene>
<feature type="domain" description="APS kinase" evidence="2">
    <location>
        <begin position="1"/>
        <end position="146"/>
    </location>
</feature>
<dbReference type="PANTHER" id="PTHR42700:SF1">
    <property type="entry name" value="SULFATE ADENYLYLTRANSFERASE"/>
    <property type="match status" value="1"/>
</dbReference>
<dbReference type="Proteomes" id="UP000295701">
    <property type="component" value="Unassembled WGS sequence"/>
</dbReference>
<dbReference type="GO" id="GO:0019379">
    <property type="term" value="P:sulfate assimilation, phosphoadenylyl sulfate reduction by phosphoadenylyl-sulfate reductase (thioredoxin)"/>
    <property type="evidence" value="ECO:0007669"/>
    <property type="project" value="TreeGrafter"/>
</dbReference>
<accession>A0A4R6A941</accession>
<dbReference type="EC" id="2.7.1.25" evidence="3"/>
<evidence type="ECO:0000259" key="2">
    <source>
        <dbReference type="Pfam" id="PF01583"/>
    </source>
</evidence>
<protein>
    <submittedName>
        <fullName evidence="3">Adenylyl-sulfate kinase</fullName>
        <ecNumber evidence="3">2.7.1.25</ecNumber>
    </submittedName>
</protein>